<evidence type="ECO:0000256" key="3">
    <source>
        <dbReference type="ARBA" id="ARBA00023026"/>
    </source>
</evidence>
<dbReference type="Proteomes" id="UP000236395">
    <property type="component" value="Unassembled WGS sequence"/>
</dbReference>
<dbReference type="Proteomes" id="UP000596960">
    <property type="component" value="Unassembled WGS sequence"/>
</dbReference>
<proteinExistence type="inferred from homology"/>
<keyword evidence="3" id="KW-0843">Virulence</keyword>
<dbReference type="EMBL" id="PPQS01000026">
    <property type="protein sequence ID" value="PNZ50071.1"/>
    <property type="molecule type" value="Genomic_DNA"/>
</dbReference>
<reference evidence="5 6" key="1">
    <citation type="submission" date="2017-08" db="EMBL/GenBank/DDBJ databases">
        <title>Draft genome sequences of 64 type strains of genus Staph aureus.</title>
        <authorList>
            <person name="Cole K."/>
            <person name="Golubchik T."/>
            <person name="Russell J."/>
            <person name="Foster D."/>
            <person name="Llewelyn M."/>
            <person name="Wilson D."/>
            <person name="Crook D."/>
            <person name="Paul J."/>
        </authorList>
    </citation>
    <scope>NUCLEOTIDE SEQUENCE [LARGE SCALE GENOMIC DNA]</scope>
    <source>
        <strain evidence="5 6">DSM 28300</strain>
    </source>
</reference>
<comment type="caution">
    <text evidence="5">The sequence shown here is derived from an EMBL/GenBank/DDBJ whole genome shotgun (WGS) entry which is preliminary data.</text>
</comment>
<dbReference type="RefSeq" id="WP_014532416.1">
    <property type="nucleotide sequence ID" value="NZ_CBCSFW010000002.1"/>
</dbReference>
<evidence type="ECO:0000313" key="5">
    <source>
        <dbReference type="EMBL" id="PNZ50071.1"/>
    </source>
</evidence>
<keyword evidence="7" id="KW-1185">Reference proteome</keyword>
<dbReference type="GeneID" id="98344758"/>
<protein>
    <submittedName>
        <fullName evidence="5">Phenol-soluble modulin PSM-alpha-4</fullName>
    </submittedName>
</protein>
<dbReference type="SMR" id="A0A2K4AIY3"/>
<evidence type="ECO:0000313" key="6">
    <source>
        <dbReference type="Proteomes" id="UP000236395"/>
    </source>
</evidence>
<evidence type="ECO:0000313" key="7">
    <source>
        <dbReference type="Proteomes" id="UP000596960"/>
    </source>
</evidence>
<accession>A0A2K4AIY3</accession>
<keyword evidence="2" id="KW-0204">Cytolysis</keyword>
<organism evidence="5 6">
    <name type="scientific">Staphylococcus schweitzeri</name>
    <dbReference type="NCBI Taxonomy" id="1654388"/>
    <lineage>
        <taxon>Bacteria</taxon>
        <taxon>Bacillati</taxon>
        <taxon>Bacillota</taxon>
        <taxon>Bacilli</taxon>
        <taxon>Bacillales</taxon>
        <taxon>Staphylococcaceae</taxon>
        <taxon>Staphylococcus</taxon>
    </lineage>
</organism>
<comment type="similarity">
    <text evidence="1">Belongs to the phenol-soluble modulin alpha peptides family.</text>
</comment>
<sequence>MAIVGTIIKIIKAIIDIFAK</sequence>
<name>A0A2K4AIY3_9STAP</name>
<dbReference type="Pfam" id="PF17063">
    <property type="entry name" value="PSMalpha"/>
    <property type="match status" value="1"/>
</dbReference>
<evidence type="ECO:0000256" key="1">
    <source>
        <dbReference type="ARBA" id="ARBA00005282"/>
    </source>
</evidence>
<dbReference type="InterPro" id="IPR031429">
    <property type="entry name" value="PSM_alpha"/>
</dbReference>
<evidence type="ECO:0000256" key="2">
    <source>
        <dbReference type="ARBA" id="ARBA00022852"/>
    </source>
</evidence>
<gene>
    <name evidence="5" type="ORF">CD116_05690</name>
    <name evidence="4" type="ORF">ILQ21_00175</name>
</gene>
<dbReference type="EMBL" id="JADAMT010000001">
    <property type="protein sequence ID" value="MBE2127484.1"/>
    <property type="molecule type" value="Genomic_DNA"/>
</dbReference>
<evidence type="ECO:0000313" key="4">
    <source>
        <dbReference type="EMBL" id="MBE2127484.1"/>
    </source>
</evidence>
<dbReference type="AlphaFoldDB" id="A0A2K4AIY3"/>
<dbReference type="GO" id="GO:0031640">
    <property type="term" value="P:killing of cells of another organism"/>
    <property type="evidence" value="ECO:0007669"/>
    <property type="project" value="UniProtKB-KW"/>
</dbReference>
<reference evidence="4 7" key="2">
    <citation type="submission" date="2020-10" db="EMBL/GenBank/DDBJ databases">
        <title>Phenotypic and genomic profiling of Staphylococcus argenteus in Canada and the United States and recommendations for clinical result reporting.</title>
        <authorList>
            <person name="Eshaghi A."/>
            <person name="Bommersbach C."/>
            <person name="Zitterman S."/>
            <person name="Burnham C.-A.D."/>
            <person name="Patel R."/>
            <person name="Schuetz A.N."/>
            <person name="Patel S.N."/>
            <person name="Kus J.V."/>
        </authorList>
    </citation>
    <scope>NUCLEOTIDE SEQUENCE [LARGE SCALE GENOMIC DNA]</scope>
    <source>
        <strain evidence="4 7">DSM 28300</strain>
    </source>
</reference>